<dbReference type="SUPFAM" id="SSF56300">
    <property type="entry name" value="Metallo-dependent phosphatases"/>
    <property type="match status" value="1"/>
</dbReference>
<dbReference type="PANTHER" id="PTHR30337">
    <property type="entry name" value="COMPONENT OF ATP-DEPENDENT DSDNA EXONUCLEASE"/>
    <property type="match status" value="1"/>
</dbReference>
<sequence>MLTDQKQMRCGGCGHDTFKVFTADRTVRIVVECQGCKSTSYIEPVPSKLTIEWGEGEGCITCFESIATSRSGVGSIELPSGNGAALFHYGGDVKIAHFSDLHYAPGNLEEADRCFGFATEHAVLMHADVAVISGDATDHRLDAHAPSLHRLARRINGLSGSMPVLMLQGTFSHEPPGTLRNFELMSATHQIYVAERVQQVSLHEGRFYASSGPVFSEDELREVLSIGAEVVFTCLPTVNKGQLAAAVGAKDAATGLEGVLSDYLSAAGRINQQLRAEGVRTVGVSHGTVNGCTTEHGVTMAGFDHEFSLGSLFEAECDAFMLGHIHKAQQWERAGRVVAYPGSIGRFHYGEDGDKGYLMWDVQVGHAQADFIVTPSRETLCIDFDGPPDIQRLAAIALDATDKFVRIRWQVDEEHRQSVDREAIAALFANAAELKVEARILPVVRSRAQGISLETTIDRKIERWCEHTDVTPGPLLDRLQLLETDDAESIAARVLSNLIDSAAALESSPAVRPAAIPVADIEAPAELPMPNATVEVVDSASIGPSGTPSGLAGQLSWLDDDLFAA</sequence>
<protein>
    <submittedName>
        <fullName evidence="1">DNA repair exonuclease-like protein</fullName>
    </submittedName>
</protein>
<keyword evidence="2" id="KW-1185">Reference proteome</keyword>
<dbReference type="InterPro" id="IPR029052">
    <property type="entry name" value="Metallo-depent_PP-like"/>
</dbReference>
<name>A0A158CX76_9BURK</name>
<dbReference type="InterPro" id="IPR050535">
    <property type="entry name" value="DNA_Repair-Maintenance_Comp"/>
</dbReference>
<dbReference type="EMBL" id="FCOF02000042">
    <property type="protein sequence ID" value="SAK86546.1"/>
    <property type="molecule type" value="Genomic_DNA"/>
</dbReference>
<dbReference type="Proteomes" id="UP000054870">
    <property type="component" value="Unassembled WGS sequence"/>
</dbReference>
<evidence type="ECO:0000313" key="1">
    <source>
        <dbReference type="EMBL" id="SAK86546.1"/>
    </source>
</evidence>
<comment type="caution">
    <text evidence="1">The sequence shown here is derived from an EMBL/GenBank/DDBJ whole genome shotgun (WGS) entry which is preliminary data.</text>
</comment>
<reference evidence="1" key="1">
    <citation type="submission" date="2016-01" db="EMBL/GenBank/DDBJ databases">
        <authorList>
            <person name="Peeters C."/>
        </authorList>
    </citation>
    <scope>NUCLEOTIDE SEQUENCE [LARGE SCALE GENOMIC DNA]</scope>
    <source>
        <strain evidence="1">LMG 29318</strain>
    </source>
</reference>
<accession>A0A158CX76</accession>
<evidence type="ECO:0000313" key="2">
    <source>
        <dbReference type="Proteomes" id="UP000054870"/>
    </source>
</evidence>
<gene>
    <name evidence="1" type="ORF">AWB75_05847</name>
</gene>
<organism evidence="1 2">
    <name type="scientific">Caballeronia catudaia</name>
    <dbReference type="NCBI Taxonomy" id="1777136"/>
    <lineage>
        <taxon>Bacteria</taxon>
        <taxon>Pseudomonadati</taxon>
        <taxon>Pseudomonadota</taxon>
        <taxon>Betaproteobacteria</taxon>
        <taxon>Burkholderiales</taxon>
        <taxon>Burkholderiaceae</taxon>
        <taxon>Caballeronia</taxon>
    </lineage>
</organism>
<proteinExistence type="predicted"/>
<dbReference type="Gene3D" id="3.60.21.10">
    <property type="match status" value="1"/>
</dbReference>
<dbReference type="GO" id="GO:0004527">
    <property type="term" value="F:exonuclease activity"/>
    <property type="evidence" value="ECO:0007669"/>
    <property type="project" value="UniProtKB-KW"/>
</dbReference>
<dbReference type="AlphaFoldDB" id="A0A158CX76"/>